<name>A0A6C0FE21_9ZZZZ</name>
<keyword evidence="1" id="KW-0812">Transmembrane</keyword>
<protein>
    <recommendedName>
        <fullName evidence="3">LamG-like jellyroll fold domain-containing protein</fullName>
    </recommendedName>
</protein>
<dbReference type="InterPro" id="IPR013320">
    <property type="entry name" value="ConA-like_dom_sf"/>
</dbReference>
<keyword evidence="1" id="KW-0472">Membrane</keyword>
<reference evidence="2" key="1">
    <citation type="journal article" date="2020" name="Nature">
        <title>Giant virus diversity and host interactions through global metagenomics.</title>
        <authorList>
            <person name="Schulz F."/>
            <person name="Roux S."/>
            <person name="Paez-Espino D."/>
            <person name="Jungbluth S."/>
            <person name="Walsh D.A."/>
            <person name="Denef V.J."/>
            <person name="McMahon K.D."/>
            <person name="Konstantinidis K.T."/>
            <person name="Eloe-Fadrosh E.A."/>
            <person name="Kyrpides N.C."/>
            <person name="Woyke T."/>
        </authorList>
    </citation>
    <scope>NUCLEOTIDE SEQUENCE</scope>
    <source>
        <strain evidence="2">GVMAG-S-ERX556049-19</strain>
    </source>
</reference>
<evidence type="ECO:0000313" key="2">
    <source>
        <dbReference type="EMBL" id="QHT38120.1"/>
    </source>
</evidence>
<organism evidence="2">
    <name type="scientific">viral metagenome</name>
    <dbReference type="NCBI Taxonomy" id="1070528"/>
    <lineage>
        <taxon>unclassified sequences</taxon>
        <taxon>metagenomes</taxon>
        <taxon>organismal metagenomes</taxon>
    </lineage>
</organism>
<evidence type="ECO:0000256" key="1">
    <source>
        <dbReference type="SAM" id="Phobius"/>
    </source>
</evidence>
<dbReference type="AlphaFoldDB" id="A0A6C0FE21"/>
<feature type="transmembrane region" description="Helical" evidence="1">
    <location>
        <begin position="6"/>
        <end position="24"/>
    </location>
</feature>
<dbReference type="Pfam" id="PF13385">
    <property type="entry name" value="Laminin_G_3"/>
    <property type="match status" value="1"/>
</dbReference>
<accession>A0A6C0FE21</accession>
<evidence type="ECO:0008006" key="3">
    <source>
        <dbReference type="Google" id="ProtNLM"/>
    </source>
</evidence>
<dbReference type="EMBL" id="MN738826">
    <property type="protein sequence ID" value="QHT38120.1"/>
    <property type="molecule type" value="Genomic_DNA"/>
</dbReference>
<dbReference type="SUPFAM" id="SSF49899">
    <property type="entry name" value="Concanavalin A-like lectins/glucanases"/>
    <property type="match status" value="1"/>
</dbReference>
<keyword evidence="1" id="KW-1133">Transmembrane helix</keyword>
<proteinExistence type="predicted"/>
<dbReference type="Gene3D" id="2.60.120.200">
    <property type="match status" value="1"/>
</dbReference>
<sequence>MNTIVIILGVIIIVLIYILVRYVMATSTELTAKANLNDDISAVSITNGPANTSYSYGLWIYVNSWDMSKPKTIFNRSDNIKLYLDQNSPTLKCDLLMSDDTMKTVEITDNFPLQKWVHVIVSVANQYVDCYVDGKLVRSGRAYLETDENITTPKQPPGVDNQMKLGGTSRFDAYVTKFKHWDEAVSPETAYSTYMEGNGEGLKNFLSNYGLDVLIKKDNVEQSKFTLF</sequence>